<keyword evidence="1" id="KW-0547">Nucleotide-binding</keyword>
<dbReference type="GO" id="GO:0005524">
    <property type="term" value="F:ATP binding"/>
    <property type="evidence" value="ECO:0007669"/>
    <property type="project" value="UniProtKB-KW"/>
</dbReference>
<name>G7V571_THELD</name>
<dbReference type="GO" id="GO:0006270">
    <property type="term" value="P:DNA replication initiation"/>
    <property type="evidence" value="ECO:0007669"/>
    <property type="project" value="TreeGrafter"/>
</dbReference>
<dbReference type="eggNOG" id="COG1198">
    <property type="taxonomic scope" value="Bacteria"/>
</dbReference>
<dbReference type="GO" id="GO:0003677">
    <property type="term" value="F:DNA binding"/>
    <property type="evidence" value="ECO:0007669"/>
    <property type="project" value="UniProtKB-KW"/>
</dbReference>
<evidence type="ECO:0000313" key="5">
    <source>
        <dbReference type="EMBL" id="AER66854.1"/>
    </source>
</evidence>
<dbReference type="GO" id="GO:0043138">
    <property type="term" value="F:3'-5' DNA helicase activity"/>
    <property type="evidence" value="ECO:0007669"/>
    <property type="project" value="TreeGrafter"/>
</dbReference>
<evidence type="ECO:0000313" key="6">
    <source>
        <dbReference type="Proteomes" id="UP000005868"/>
    </source>
</evidence>
<dbReference type="AlphaFoldDB" id="G7V571"/>
<proteinExistence type="predicted"/>
<dbReference type="EMBL" id="CP003096">
    <property type="protein sequence ID" value="AER66854.1"/>
    <property type="molecule type" value="Genomic_DNA"/>
</dbReference>
<dbReference type="Gene3D" id="3.40.50.300">
    <property type="entry name" value="P-loop containing nucleotide triphosphate hydrolases"/>
    <property type="match status" value="1"/>
</dbReference>
<dbReference type="PANTHER" id="PTHR30580">
    <property type="entry name" value="PRIMOSOMAL PROTEIN N"/>
    <property type="match status" value="1"/>
</dbReference>
<dbReference type="InterPro" id="IPR027417">
    <property type="entry name" value="P-loop_NTPase"/>
</dbReference>
<dbReference type="HOGENOM" id="CLU_013353_4_1_0"/>
<keyword evidence="2" id="KW-0067">ATP-binding</keyword>
<reference evidence="5 6" key="2">
    <citation type="journal article" date="2012" name="Stand. Genomic Sci.">
        <title>Genome sequence of the moderately thermophilic, amino-acid-degrading and sulfur-reducing bacterium Thermovirga lienii type strain (Cas60314(T)).</title>
        <authorList>
            <person name="Goker M."/>
            <person name="Saunders E."/>
            <person name="Lapidus A."/>
            <person name="Nolan M."/>
            <person name="Lucas S."/>
            <person name="Hammon N."/>
            <person name="Deshpande S."/>
            <person name="Cheng J.F."/>
            <person name="Han C."/>
            <person name="Tapia R."/>
            <person name="Goodwin L.A."/>
            <person name="Pitluck S."/>
            <person name="Liolios K."/>
            <person name="Mavromatis K."/>
            <person name="Pagani I."/>
            <person name="Ivanova N."/>
            <person name="Mikhailova N."/>
            <person name="Pati A."/>
            <person name="Chen A."/>
            <person name="Palaniappan K."/>
            <person name="Land M."/>
            <person name="Chang Y.J."/>
            <person name="Jeffries C.D."/>
            <person name="Brambilla E.M."/>
            <person name="Rohde M."/>
            <person name="Spring S."/>
            <person name="Detter J.C."/>
            <person name="Woyke T."/>
            <person name="Bristow J."/>
            <person name="Eisen J.A."/>
            <person name="Markowitz V."/>
            <person name="Hugenholtz P."/>
            <person name="Kyrpides N.C."/>
            <person name="Klenk H.P."/>
        </authorList>
    </citation>
    <scope>NUCLEOTIDE SEQUENCE [LARGE SCALE GENOMIC DNA]</scope>
    <source>
        <strain evidence="6">ATCC BAA-1197 / DSM 17291 / Cas60314</strain>
    </source>
</reference>
<dbReference type="Proteomes" id="UP000005868">
    <property type="component" value="Chromosome"/>
</dbReference>
<dbReference type="PANTHER" id="PTHR30580:SF0">
    <property type="entry name" value="PRIMOSOMAL PROTEIN N"/>
    <property type="match status" value="1"/>
</dbReference>
<keyword evidence="5" id="KW-0378">Hydrolase</keyword>
<dbReference type="STRING" id="580340.Tlie_1121"/>
<dbReference type="Pfam" id="PF17764">
    <property type="entry name" value="PriA_3primeBD"/>
    <property type="match status" value="1"/>
</dbReference>
<evidence type="ECO:0000256" key="2">
    <source>
        <dbReference type="ARBA" id="ARBA00022840"/>
    </source>
</evidence>
<dbReference type="OrthoDB" id="935at2"/>
<dbReference type="Gene3D" id="3.40.1440.60">
    <property type="entry name" value="PriA, 3(prime) DNA-binding domain"/>
    <property type="match status" value="1"/>
</dbReference>
<evidence type="ECO:0000256" key="3">
    <source>
        <dbReference type="ARBA" id="ARBA00023125"/>
    </source>
</evidence>
<dbReference type="KEGG" id="tli:Tlie_1121"/>
<dbReference type="SUPFAM" id="SSF161187">
    <property type="entry name" value="YfgJ-like"/>
    <property type="match status" value="1"/>
</dbReference>
<dbReference type="GO" id="GO:0006302">
    <property type="term" value="P:double-strand break repair"/>
    <property type="evidence" value="ECO:0007669"/>
    <property type="project" value="TreeGrafter"/>
</dbReference>
<dbReference type="InterPro" id="IPR041222">
    <property type="entry name" value="PriA_3primeBD"/>
</dbReference>
<feature type="domain" description="Primosomal protein N' 3' DNA-binding" evidence="4">
    <location>
        <begin position="7"/>
        <end position="101"/>
    </location>
</feature>
<dbReference type="GO" id="GO:0006310">
    <property type="term" value="P:DNA recombination"/>
    <property type="evidence" value="ECO:0007669"/>
    <property type="project" value="TreeGrafter"/>
</dbReference>
<organism evidence="5 6">
    <name type="scientific">Thermovirga lienii (strain ATCC BAA-1197 / DSM 17291 / Cas60314)</name>
    <dbReference type="NCBI Taxonomy" id="580340"/>
    <lineage>
        <taxon>Bacteria</taxon>
        <taxon>Thermotogati</taxon>
        <taxon>Synergistota</taxon>
        <taxon>Synergistia</taxon>
        <taxon>Synergistales</taxon>
        <taxon>Thermovirgaceae</taxon>
        <taxon>Thermovirga</taxon>
    </lineage>
</organism>
<protein>
    <submittedName>
        <fullName evidence="5">Replication restart DNA helicase PriA</fullName>
    </submittedName>
</protein>
<dbReference type="InterPro" id="IPR042115">
    <property type="entry name" value="PriA_3primeBD_sf"/>
</dbReference>
<reference evidence="6" key="1">
    <citation type="submission" date="2011-10" db="EMBL/GenBank/DDBJ databases">
        <title>The complete genome of chromosome of Thermovirga lienii DSM 17291.</title>
        <authorList>
            <consortium name="US DOE Joint Genome Institute (JGI-PGF)"/>
            <person name="Lucas S."/>
            <person name="Copeland A."/>
            <person name="Lapidus A."/>
            <person name="Glavina del Rio T."/>
            <person name="Dalin E."/>
            <person name="Tice H."/>
            <person name="Bruce D."/>
            <person name="Goodwin L."/>
            <person name="Pitluck S."/>
            <person name="Peters L."/>
            <person name="Mikhailova N."/>
            <person name="Saunders E."/>
            <person name="Kyrpides N."/>
            <person name="Mavromatis K."/>
            <person name="Ivanova N."/>
            <person name="Last F.I."/>
            <person name="Brettin T."/>
            <person name="Detter J.C."/>
            <person name="Han C."/>
            <person name="Larimer F."/>
            <person name="Land M."/>
            <person name="Hauser L."/>
            <person name="Markowitz V."/>
            <person name="Cheng J.-F."/>
            <person name="Hugenholtz P."/>
            <person name="Woyke T."/>
            <person name="Wu D."/>
            <person name="Spring S."/>
            <person name="Schroeder M."/>
            <person name="Brambilla E.-M."/>
            <person name="Klenk H.-P."/>
            <person name="Eisen J.A."/>
        </authorList>
    </citation>
    <scope>NUCLEOTIDE SEQUENCE [LARGE SCALE GENOMIC DNA]</scope>
    <source>
        <strain evidence="6">ATCC BAA-1197 / DSM 17291 / Cas60314</strain>
    </source>
</reference>
<keyword evidence="6" id="KW-1185">Reference proteome</keyword>
<gene>
    <name evidence="5" type="ordered locus">Tlie_1121</name>
</gene>
<keyword evidence="5" id="KW-0347">Helicase</keyword>
<keyword evidence="3" id="KW-0238">DNA-binding</keyword>
<evidence type="ECO:0000259" key="4">
    <source>
        <dbReference type="Pfam" id="PF17764"/>
    </source>
</evidence>
<accession>G7V571</accession>
<dbReference type="SUPFAM" id="SSF52540">
    <property type="entry name" value="P-loop containing nucleoside triphosphate hydrolases"/>
    <property type="match status" value="1"/>
</dbReference>
<sequence>MMEVFCDVFLPSPWWHPLTYKGKAGIRKGQRVIVPLGKGHRVGIVWEAKAQKFDSERIEIKEIASVVDSVPSIPEELLDSIGKAARFFYCGPGELFKVAFPTQFLKGTAVKEVDFRKDFSKRRSLNFSYIVPDERRMQFYKQTLLQDGLSSIIIFPERRKAEIFWESLEGKLRERGTLWLPGNAKKKWEKWEQIRQGEIKFAVGTGVAVFLPFPNLGRIIVDDESNPVYMNARYPYLHVRTFAGIRSQMAGAELILGGNFPSSRVFKLAEPECHERPDKRLIMVDTKAARKFGVKGVAFPLAISDLILKKTQEVTNKAGAALWILDRLGYANAVVCSECDHKPMCKKCGAPLRWEESKSALICPFCKEAQDKPTICPRCGAPMLIGDKPGAEAALDIAKSLLGSSDKIHFWHGGIERERSSLKKIVSTLKKEGGIVVGSRKALEVCDEIPVQLVCWLDVDIENARPLYDARFRAIKMLWDSLWCGKHAEERTVILQSKQPGRGWQKGLKAGWNIFWKNELQERKDLELPPWIYLLEVDGKPETKAKMLNEAIRLGIEYMDPEPDTGKFWIKAKKEYQLEQLREAWIPFFHVSRSYKGYPKIRVWMD</sequence>
<evidence type="ECO:0000256" key="1">
    <source>
        <dbReference type="ARBA" id="ARBA00022741"/>
    </source>
</evidence>